<keyword evidence="1" id="KW-0378">Hydrolase</keyword>
<gene>
    <name evidence="1" type="primary">yedJ_2</name>
    <name evidence="1" type="ORF">NCTC7406_02162</name>
</gene>
<dbReference type="GO" id="GO:0016787">
    <property type="term" value="F:hydrolase activity"/>
    <property type="evidence" value="ECO:0007669"/>
    <property type="project" value="UniProtKB-KW"/>
</dbReference>
<dbReference type="EMBL" id="LR134142">
    <property type="protein sequence ID" value="VEA05877.1"/>
    <property type="molecule type" value="Genomic_DNA"/>
</dbReference>
<accession>A0A3S4ESR2</accession>
<protein>
    <submittedName>
        <fullName evidence="1">Metal-dependent phospho hydrolase</fullName>
    </submittedName>
</protein>
<reference evidence="1 2" key="1">
    <citation type="submission" date="2018-12" db="EMBL/GenBank/DDBJ databases">
        <authorList>
            <consortium name="Pathogen Informatics"/>
        </authorList>
    </citation>
    <scope>NUCLEOTIDE SEQUENCE [LARGE SCALE GENOMIC DNA]</scope>
    <source>
        <strain evidence="1 2">NCTC7406</strain>
    </source>
</reference>
<dbReference type="AlphaFoldDB" id="A0A3S4ESR2"/>
<sequence length="47" mass="5455">MQTERGKYLAQRNADFLVSYMAKLSAELKGNYETRDEAVIQMFATHQ</sequence>
<dbReference type="Gene3D" id="1.10.3210.50">
    <property type="match status" value="1"/>
</dbReference>
<name>A0A3S4ESR2_SALET</name>
<evidence type="ECO:0000313" key="2">
    <source>
        <dbReference type="Proteomes" id="UP000276345"/>
    </source>
</evidence>
<evidence type="ECO:0000313" key="1">
    <source>
        <dbReference type="EMBL" id="VEA05877.1"/>
    </source>
</evidence>
<organism evidence="1 2">
    <name type="scientific">Salmonella enterica subsp. enterica serovar Sanjuan</name>
    <dbReference type="NCBI Taxonomy" id="1160765"/>
    <lineage>
        <taxon>Bacteria</taxon>
        <taxon>Pseudomonadati</taxon>
        <taxon>Pseudomonadota</taxon>
        <taxon>Gammaproteobacteria</taxon>
        <taxon>Enterobacterales</taxon>
        <taxon>Enterobacteriaceae</taxon>
        <taxon>Salmonella</taxon>
    </lineage>
</organism>
<proteinExistence type="predicted"/>
<dbReference type="Proteomes" id="UP000276345">
    <property type="component" value="Chromosome"/>
</dbReference>